<name>A0A562IS66_9ACTN</name>
<reference evidence="10 11" key="1">
    <citation type="submission" date="2019-07" db="EMBL/GenBank/DDBJ databases">
        <title>R&amp;d 2014.</title>
        <authorList>
            <person name="Klenk H.-P."/>
        </authorList>
    </citation>
    <scope>NUCLEOTIDE SEQUENCE [LARGE SCALE GENOMIC DNA]</scope>
    <source>
        <strain evidence="10 11">DSM 45764</strain>
    </source>
</reference>
<protein>
    <recommendedName>
        <fullName evidence="8">Probable lipid II flippase MurJ</fullName>
    </recommendedName>
</protein>
<feature type="transmembrane region" description="Helical" evidence="8">
    <location>
        <begin position="170"/>
        <end position="191"/>
    </location>
</feature>
<evidence type="ECO:0000256" key="7">
    <source>
        <dbReference type="ARBA" id="ARBA00023136"/>
    </source>
</evidence>
<keyword evidence="6 8" id="KW-1133">Transmembrane helix</keyword>
<dbReference type="OrthoDB" id="9804143at2"/>
<feature type="transmembrane region" description="Helical" evidence="8">
    <location>
        <begin position="396"/>
        <end position="415"/>
    </location>
</feature>
<evidence type="ECO:0000256" key="5">
    <source>
        <dbReference type="ARBA" id="ARBA00022984"/>
    </source>
</evidence>
<feature type="transmembrane region" description="Helical" evidence="8">
    <location>
        <begin position="421"/>
        <end position="440"/>
    </location>
</feature>
<dbReference type="Proteomes" id="UP000321490">
    <property type="component" value="Unassembled WGS sequence"/>
</dbReference>
<gene>
    <name evidence="8" type="primary">murJ</name>
    <name evidence="10" type="ORF">JD78_02214</name>
</gene>
<evidence type="ECO:0000256" key="1">
    <source>
        <dbReference type="ARBA" id="ARBA00004651"/>
    </source>
</evidence>
<keyword evidence="2 8" id="KW-1003">Cell membrane</keyword>
<feature type="transmembrane region" description="Helical" evidence="8">
    <location>
        <begin position="322"/>
        <end position="344"/>
    </location>
</feature>
<feature type="transmembrane region" description="Helical" evidence="8">
    <location>
        <begin position="101"/>
        <end position="119"/>
    </location>
</feature>
<dbReference type="PRINTS" id="PR01806">
    <property type="entry name" value="VIRFACTRMVIN"/>
</dbReference>
<comment type="caution">
    <text evidence="10">The sequence shown here is derived from an EMBL/GenBank/DDBJ whole genome shotgun (WGS) entry which is preliminary data.</text>
</comment>
<comment type="pathway">
    <text evidence="8">Cell wall biogenesis; peptidoglycan biosynthesis.</text>
</comment>
<keyword evidence="8 9" id="KW-0961">Cell wall biogenesis/degradation</keyword>
<dbReference type="PIRSF" id="PIRSF002869">
    <property type="entry name" value="MviN"/>
    <property type="match status" value="1"/>
</dbReference>
<organism evidence="10 11">
    <name type="scientific">Modestobacter roseus</name>
    <dbReference type="NCBI Taxonomy" id="1181884"/>
    <lineage>
        <taxon>Bacteria</taxon>
        <taxon>Bacillati</taxon>
        <taxon>Actinomycetota</taxon>
        <taxon>Actinomycetes</taxon>
        <taxon>Geodermatophilales</taxon>
        <taxon>Geodermatophilaceae</taxon>
        <taxon>Modestobacter</taxon>
    </lineage>
</organism>
<dbReference type="InterPro" id="IPR051050">
    <property type="entry name" value="Lipid_II_flippase_MurJ/MviN"/>
</dbReference>
<evidence type="ECO:0000256" key="4">
    <source>
        <dbReference type="ARBA" id="ARBA00022960"/>
    </source>
</evidence>
<dbReference type="PANTHER" id="PTHR47019:SF1">
    <property type="entry name" value="LIPID II FLIPPASE MURJ"/>
    <property type="match status" value="1"/>
</dbReference>
<keyword evidence="8 9" id="KW-0813">Transport</keyword>
<proteinExistence type="inferred from homology"/>
<feature type="transmembrane region" description="Helical" evidence="8">
    <location>
        <begin position="20"/>
        <end position="39"/>
    </location>
</feature>
<dbReference type="HAMAP" id="MF_02078">
    <property type="entry name" value="MurJ_MviN"/>
    <property type="match status" value="1"/>
</dbReference>
<evidence type="ECO:0000256" key="9">
    <source>
        <dbReference type="PIRNR" id="PIRNR002869"/>
    </source>
</evidence>
<keyword evidence="4 8" id="KW-0133">Cell shape</keyword>
<dbReference type="InterPro" id="IPR004268">
    <property type="entry name" value="MurJ"/>
</dbReference>
<dbReference type="UniPathway" id="UPA00219"/>
<dbReference type="GO" id="GO:0008360">
    <property type="term" value="P:regulation of cell shape"/>
    <property type="evidence" value="ECO:0007669"/>
    <property type="project" value="UniProtKB-UniRule"/>
</dbReference>
<dbReference type="NCBIfam" id="TIGR01695">
    <property type="entry name" value="murJ_mviN"/>
    <property type="match status" value="1"/>
</dbReference>
<feature type="transmembrane region" description="Helical" evidence="8">
    <location>
        <begin position="197"/>
        <end position="219"/>
    </location>
</feature>
<comment type="similarity">
    <text evidence="8 9">Belongs to the MurJ/MviN family.</text>
</comment>
<evidence type="ECO:0000256" key="3">
    <source>
        <dbReference type="ARBA" id="ARBA00022692"/>
    </source>
</evidence>
<evidence type="ECO:0000256" key="6">
    <source>
        <dbReference type="ARBA" id="ARBA00022989"/>
    </source>
</evidence>
<dbReference type="GO" id="GO:0071555">
    <property type="term" value="P:cell wall organization"/>
    <property type="evidence" value="ECO:0007669"/>
    <property type="project" value="UniProtKB-UniRule"/>
</dbReference>
<dbReference type="GO" id="GO:0005886">
    <property type="term" value="C:plasma membrane"/>
    <property type="evidence" value="ECO:0007669"/>
    <property type="project" value="UniProtKB-SubCell"/>
</dbReference>
<dbReference type="GO" id="GO:0009252">
    <property type="term" value="P:peptidoglycan biosynthetic process"/>
    <property type="evidence" value="ECO:0007669"/>
    <property type="project" value="UniProtKB-UniRule"/>
</dbReference>
<evidence type="ECO:0000313" key="11">
    <source>
        <dbReference type="Proteomes" id="UP000321490"/>
    </source>
</evidence>
<dbReference type="GO" id="GO:0034204">
    <property type="term" value="P:lipid translocation"/>
    <property type="evidence" value="ECO:0007669"/>
    <property type="project" value="TreeGrafter"/>
</dbReference>
<dbReference type="PANTHER" id="PTHR47019">
    <property type="entry name" value="LIPID II FLIPPASE MURJ"/>
    <property type="match status" value="1"/>
</dbReference>
<evidence type="ECO:0000256" key="8">
    <source>
        <dbReference type="HAMAP-Rule" id="MF_02078"/>
    </source>
</evidence>
<sequence>MTSDRHRGRGRLPAPGRGIARAATLLVSLTAVSQVLGFVRDAVIAAVFGAGAALDAYLVSQGVMNLVLALMAGALARAVVPPVSRAAAAGESGRADRTVQSVLTLAVLVLLVGAGLVLAGTEQVVAVLAPGFDEATAELAVELTRIVLVAALFIAGTDILAAAAQAHGRFFGSGVQGVPFNLVMIAAAVWAGPRFGIEALAVGFVAGSAVRLLTQLPAVRAAGIRLRPRLALRDPDVREVLRLTPPLLVGSAVLNVNTLVDRAVGSSQVEGVITALNLGFRVVSLVESLLVATVVAALYPAFSAAGTPDRRAELRSLVDRALRAVLLVLLPVTVVLVVAARPLVQLVFGRGDFDAAAVAATTTAATWYAAATLGLALRSITSRACLAVGDRRTPTVVALLAMAVNVVGDLTLGVAYGIAGIALSTSLSLVLAAGLSIALLARRHDGVSLGPLARSVARLGGAALLGGLLAAGALAGLGPGDDGAPDALLRLAVAGSVVAGVHLAVLVAIRAPELAELRSLPGLRRRPGHRA</sequence>
<keyword evidence="7 8" id="KW-0472">Membrane</keyword>
<feature type="transmembrane region" description="Helical" evidence="8">
    <location>
        <begin position="59"/>
        <end position="80"/>
    </location>
</feature>
<feature type="transmembrane region" description="Helical" evidence="8">
    <location>
        <begin position="452"/>
        <end position="475"/>
    </location>
</feature>
<keyword evidence="3 8" id="KW-0812">Transmembrane</keyword>
<dbReference type="RefSeq" id="WP_153357826.1">
    <property type="nucleotide sequence ID" value="NZ_ML762481.1"/>
</dbReference>
<dbReference type="GO" id="GO:0015648">
    <property type="term" value="F:lipid-linked peptidoglycan transporter activity"/>
    <property type="evidence" value="ECO:0007669"/>
    <property type="project" value="UniProtKB-UniRule"/>
</dbReference>
<comment type="function">
    <text evidence="8 9">Involved in peptidoglycan biosynthesis. Transports lipid-linked peptidoglycan precursors from the inner to the outer leaflet of the cytoplasmic membrane.</text>
</comment>
<dbReference type="EMBL" id="VLKF01000001">
    <property type="protein sequence ID" value="TWH73690.1"/>
    <property type="molecule type" value="Genomic_DNA"/>
</dbReference>
<accession>A0A562IS66</accession>
<feature type="transmembrane region" description="Helical" evidence="8">
    <location>
        <begin position="356"/>
        <end position="376"/>
    </location>
</feature>
<evidence type="ECO:0000256" key="2">
    <source>
        <dbReference type="ARBA" id="ARBA00022475"/>
    </source>
</evidence>
<dbReference type="Pfam" id="PF03023">
    <property type="entry name" value="MurJ"/>
    <property type="match status" value="1"/>
</dbReference>
<feature type="transmembrane region" description="Helical" evidence="8">
    <location>
        <begin position="487"/>
        <end position="509"/>
    </location>
</feature>
<keyword evidence="5 8" id="KW-0573">Peptidoglycan synthesis</keyword>
<keyword evidence="11" id="KW-1185">Reference proteome</keyword>
<dbReference type="AlphaFoldDB" id="A0A562IS66"/>
<comment type="subcellular location">
    <subcellularLocation>
        <location evidence="1 8">Cell membrane</location>
        <topology evidence="1 8">Multi-pass membrane protein</topology>
    </subcellularLocation>
</comment>
<feature type="transmembrane region" description="Helical" evidence="8">
    <location>
        <begin position="139"/>
        <end position="163"/>
    </location>
</feature>
<evidence type="ECO:0000313" key="10">
    <source>
        <dbReference type="EMBL" id="TWH73690.1"/>
    </source>
</evidence>